<dbReference type="InterPro" id="IPR036852">
    <property type="entry name" value="Peptidase_S8/S53_dom_sf"/>
</dbReference>
<dbReference type="PANTHER" id="PTHR42861">
    <property type="entry name" value="CALCIUM-TRANSPORTING ATPASE"/>
    <property type="match status" value="1"/>
</dbReference>
<sequence>MRPVQTPTHSRHYSLFQKTAVNSTTRSLSSLFCKGSSLSSILAPGKFSCYSKHSATNRGVLVVPPAGNEGILSSATNLAPWMLIVAVSSTDRDLTSVIMIGNGAKATGESLSLFEMNALSRIISAFQAFAGYFTPFKILQRAALGVLDQPAFECYDNANSAEYEDDSHGRDGRHGCLCSNRTGPLTATKILLRFFAKGVDTETVVLMMARASRLENQDAIDTAIVVTLANPREARVGV</sequence>
<dbReference type="EMBL" id="JAMSHJ010000005">
    <property type="protein sequence ID" value="KAI5413812.1"/>
    <property type="molecule type" value="Genomic_DNA"/>
</dbReference>
<evidence type="ECO:0000313" key="2">
    <source>
        <dbReference type="EMBL" id="KAI5413812.1"/>
    </source>
</evidence>
<name>A0A9D5AJ18_PEA</name>
<proteinExistence type="predicted"/>
<comment type="caution">
    <text evidence="2">The sequence shown here is derived from an EMBL/GenBank/DDBJ whole genome shotgun (WGS) entry which is preliminary data.</text>
</comment>
<organism evidence="2 3">
    <name type="scientific">Pisum sativum</name>
    <name type="common">Garden pea</name>
    <name type="synonym">Lathyrus oleraceus</name>
    <dbReference type="NCBI Taxonomy" id="3888"/>
    <lineage>
        <taxon>Eukaryota</taxon>
        <taxon>Viridiplantae</taxon>
        <taxon>Streptophyta</taxon>
        <taxon>Embryophyta</taxon>
        <taxon>Tracheophyta</taxon>
        <taxon>Spermatophyta</taxon>
        <taxon>Magnoliopsida</taxon>
        <taxon>eudicotyledons</taxon>
        <taxon>Gunneridae</taxon>
        <taxon>Pentapetalae</taxon>
        <taxon>rosids</taxon>
        <taxon>fabids</taxon>
        <taxon>Fabales</taxon>
        <taxon>Fabaceae</taxon>
        <taxon>Papilionoideae</taxon>
        <taxon>50 kb inversion clade</taxon>
        <taxon>NPAAA clade</taxon>
        <taxon>Hologalegina</taxon>
        <taxon>IRL clade</taxon>
        <taxon>Fabeae</taxon>
        <taxon>Lathyrus</taxon>
    </lineage>
</organism>
<dbReference type="GO" id="GO:0004252">
    <property type="term" value="F:serine-type endopeptidase activity"/>
    <property type="evidence" value="ECO:0007669"/>
    <property type="project" value="InterPro"/>
</dbReference>
<accession>A0A9D5AJ18</accession>
<dbReference type="Gramene" id="Psat05G0809000-T1">
    <property type="protein sequence ID" value="KAI5413812.1"/>
    <property type="gene ID" value="KIW84_058090"/>
</dbReference>
<dbReference type="GO" id="GO:0006508">
    <property type="term" value="P:proteolysis"/>
    <property type="evidence" value="ECO:0007669"/>
    <property type="project" value="InterPro"/>
</dbReference>
<dbReference type="Gene3D" id="3.50.30.30">
    <property type="match status" value="1"/>
</dbReference>
<evidence type="ECO:0000313" key="3">
    <source>
        <dbReference type="Proteomes" id="UP001058974"/>
    </source>
</evidence>
<dbReference type="Gene3D" id="3.40.50.200">
    <property type="entry name" value="Peptidase S8/S53 domain"/>
    <property type="match status" value="1"/>
</dbReference>
<keyword evidence="1" id="KW-0460">Magnesium</keyword>
<keyword evidence="3" id="KW-1185">Reference proteome</keyword>
<evidence type="ECO:0000256" key="1">
    <source>
        <dbReference type="ARBA" id="ARBA00022842"/>
    </source>
</evidence>
<gene>
    <name evidence="2" type="ORF">KIW84_058090</name>
</gene>
<dbReference type="SUPFAM" id="SSF52743">
    <property type="entry name" value="Subtilisin-like"/>
    <property type="match status" value="1"/>
</dbReference>
<dbReference type="AlphaFoldDB" id="A0A9D5AJ18"/>
<reference evidence="2 3" key="1">
    <citation type="journal article" date="2022" name="Nat. Genet.">
        <title>Improved pea reference genome and pan-genome highlight genomic features and evolutionary characteristics.</title>
        <authorList>
            <person name="Yang T."/>
            <person name="Liu R."/>
            <person name="Luo Y."/>
            <person name="Hu S."/>
            <person name="Wang D."/>
            <person name="Wang C."/>
            <person name="Pandey M.K."/>
            <person name="Ge S."/>
            <person name="Xu Q."/>
            <person name="Li N."/>
            <person name="Li G."/>
            <person name="Huang Y."/>
            <person name="Saxena R.K."/>
            <person name="Ji Y."/>
            <person name="Li M."/>
            <person name="Yan X."/>
            <person name="He Y."/>
            <person name="Liu Y."/>
            <person name="Wang X."/>
            <person name="Xiang C."/>
            <person name="Varshney R.K."/>
            <person name="Ding H."/>
            <person name="Gao S."/>
            <person name="Zong X."/>
        </authorList>
    </citation>
    <scope>NUCLEOTIDE SEQUENCE [LARGE SCALE GENOMIC DNA]</scope>
    <source>
        <strain evidence="2 3">cv. Zhongwan 6</strain>
    </source>
</reference>
<protein>
    <submittedName>
        <fullName evidence="2">Uncharacterized protein</fullName>
    </submittedName>
</protein>
<dbReference type="Proteomes" id="UP001058974">
    <property type="component" value="Chromosome 5"/>
</dbReference>